<dbReference type="RefSeq" id="WP_408905762.1">
    <property type="nucleotide sequence ID" value="NZ_JAROCE010000003.1"/>
</dbReference>
<evidence type="ECO:0000313" key="3">
    <source>
        <dbReference type="Proteomes" id="UP001630303"/>
    </source>
</evidence>
<gene>
    <name evidence="2" type="ORF">P5G46_11805</name>
</gene>
<accession>A0ABW9GHG5</accession>
<sequence>MEKTIATMGVCAPERQAYAERTAATLARPLHLLRYRDLRAAHALPHPRPRGSDEHVVVDLGTDVDLIHAISARGGVDVEAVCVVDARHMIGDLLDDAPLVASAPPGDTRGDVGARARQAALALELATRIVWVNWEQVPTAALAVQMALASHLNPGATLRLTRDPRADLHVGTTRDEETEILERAGWVRALNDEHDPYMRDNRVSTLRYDQVRPFHPARLQTALDRLDDGAAGRLIRSAGFCRLASRPGILARWEHVGSAMWIEPIGTDDGRMGLGQEIAFTGLDLSEPRLRHVLDTAALTDDELAAGPEAWTGFDDPLPAWPAADLSLPDATD</sequence>
<dbReference type="Pfam" id="PF07683">
    <property type="entry name" value="CobW_C"/>
    <property type="match status" value="1"/>
</dbReference>
<dbReference type="PANTHER" id="PTHR43603">
    <property type="entry name" value="COBW DOMAIN-CONTAINING PROTEIN DDB_G0274527"/>
    <property type="match status" value="1"/>
</dbReference>
<dbReference type="EMBL" id="JAROCE010000003">
    <property type="protein sequence ID" value="MFM2721191.1"/>
    <property type="molecule type" value="Genomic_DNA"/>
</dbReference>
<dbReference type="InterPro" id="IPR051927">
    <property type="entry name" value="Zn_Chap_cDPG_Synth"/>
</dbReference>
<protein>
    <submittedName>
        <fullName evidence="2">GTP-binding protein</fullName>
    </submittedName>
</protein>
<keyword evidence="3" id="KW-1185">Reference proteome</keyword>
<evidence type="ECO:0000259" key="1">
    <source>
        <dbReference type="SMART" id="SM00833"/>
    </source>
</evidence>
<evidence type="ECO:0000313" key="2">
    <source>
        <dbReference type="EMBL" id="MFM2721191.1"/>
    </source>
</evidence>
<comment type="caution">
    <text evidence="2">The sequence shown here is derived from an EMBL/GenBank/DDBJ whole genome shotgun (WGS) entry which is preliminary data.</text>
</comment>
<dbReference type="PANTHER" id="PTHR43603:SF1">
    <property type="entry name" value="ZINC-REGULATED GTPASE METALLOPROTEIN ACTIVATOR 1"/>
    <property type="match status" value="1"/>
</dbReference>
<reference evidence="2 3" key="1">
    <citation type="submission" date="2023-03" db="EMBL/GenBank/DDBJ databases">
        <title>MT1 and MT2 Draft Genomes of Novel Species.</title>
        <authorList>
            <person name="Venkateswaran K."/>
        </authorList>
    </citation>
    <scope>NUCLEOTIDE SEQUENCE [LARGE SCALE GENOMIC DNA]</scope>
    <source>
        <strain evidence="2 3">IF8SW-P5</strain>
    </source>
</reference>
<organism evidence="2 3">
    <name type="scientific">Microbacterium mcarthurae</name>
    <dbReference type="NCBI Taxonomy" id="3035918"/>
    <lineage>
        <taxon>Bacteria</taxon>
        <taxon>Bacillati</taxon>
        <taxon>Actinomycetota</taxon>
        <taxon>Actinomycetes</taxon>
        <taxon>Micrococcales</taxon>
        <taxon>Microbacteriaceae</taxon>
        <taxon>Microbacterium</taxon>
    </lineage>
</organism>
<dbReference type="InterPro" id="IPR011629">
    <property type="entry name" value="CobW-like_C"/>
</dbReference>
<dbReference type="Proteomes" id="UP001630303">
    <property type="component" value="Unassembled WGS sequence"/>
</dbReference>
<proteinExistence type="predicted"/>
<name>A0ABW9GHG5_9MICO</name>
<feature type="domain" description="CobW C-terminal" evidence="1">
    <location>
        <begin position="203"/>
        <end position="298"/>
    </location>
</feature>
<dbReference type="SUPFAM" id="SSF90002">
    <property type="entry name" value="Hypothetical protein YjiA, C-terminal domain"/>
    <property type="match status" value="1"/>
</dbReference>
<dbReference type="SMART" id="SM00833">
    <property type="entry name" value="CobW_C"/>
    <property type="match status" value="1"/>
</dbReference>